<organism evidence="1 2">
    <name type="scientific">Gossypium barbadense</name>
    <name type="common">Sea Island cotton</name>
    <name type="synonym">Hibiscus barbadensis</name>
    <dbReference type="NCBI Taxonomy" id="3634"/>
    <lineage>
        <taxon>Eukaryota</taxon>
        <taxon>Viridiplantae</taxon>
        <taxon>Streptophyta</taxon>
        <taxon>Embryophyta</taxon>
        <taxon>Tracheophyta</taxon>
        <taxon>Spermatophyta</taxon>
        <taxon>Magnoliopsida</taxon>
        <taxon>eudicotyledons</taxon>
        <taxon>Gunneridae</taxon>
        <taxon>Pentapetalae</taxon>
        <taxon>rosids</taxon>
        <taxon>malvids</taxon>
        <taxon>Malvales</taxon>
        <taxon>Malvaceae</taxon>
        <taxon>Malvoideae</taxon>
        <taxon>Gossypium</taxon>
    </lineage>
</organism>
<protein>
    <submittedName>
        <fullName evidence="1">Uncharacterized protein</fullName>
    </submittedName>
</protein>
<name>A0A2P5XQL5_GOSBA</name>
<gene>
    <name evidence="1" type="ORF">GOBAR_AA15072</name>
</gene>
<dbReference type="EMBL" id="KZ664433">
    <property type="protein sequence ID" value="PPS05574.1"/>
    <property type="molecule type" value="Genomic_DNA"/>
</dbReference>
<accession>A0A2P5XQL5</accession>
<dbReference type="Proteomes" id="UP000239757">
    <property type="component" value="Unassembled WGS sequence"/>
</dbReference>
<evidence type="ECO:0000313" key="2">
    <source>
        <dbReference type="Proteomes" id="UP000239757"/>
    </source>
</evidence>
<evidence type="ECO:0000313" key="1">
    <source>
        <dbReference type="EMBL" id="PPS05574.1"/>
    </source>
</evidence>
<proteinExistence type="predicted"/>
<reference evidence="1 2" key="1">
    <citation type="submission" date="2015-01" db="EMBL/GenBank/DDBJ databases">
        <title>Genome of allotetraploid Gossypium barbadense reveals genomic plasticity and fiber elongation in cotton evolution.</title>
        <authorList>
            <person name="Chen X."/>
            <person name="Liu X."/>
            <person name="Zhao B."/>
            <person name="Zheng H."/>
            <person name="Hu Y."/>
            <person name="Lu G."/>
            <person name="Yang C."/>
            <person name="Chen J."/>
            <person name="Shan C."/>
            <person name="Zhang L."/>
            <person name="Zhou Y."/>
            <person name="Wang L."/>
            <person name="Guo W."/>
            <person name="Bai Y."/>
            <person name="Ruan J."/>
            <person name="Shangguan X."/>
            <person name="Mao Y."/>
            <person name="Jiang J."/>
            <person name="Zhu Y."/>
            <person name="Lei J."/>
            <person name="Kang H."/>
            <person name="Chen S."/>
            <person name="He X."/>
            <person name="Wang R."/>
            <person name="Wang Y."/>
            <person name="Chen J."/>
            <person name="Wang L."/>
            <person name="Yu S."/>
            <person name="Wang B."/>
            <person name="Wei J."/>
            <person name="Song S."/>
            <person name="Lu X."/>
            <person name="Gao Z."/>
            <person name="Gu W."/>
            <person name="Deng X."/>
            <person name="Ma D."/>
            <person name="Wang S."/>
            <person name="Liang W."/>
            <person name="Fang L."/>
            <person name="Cai C."/>
            <person name="Zhu X."/>
            <person name="Zhou B."/>
            <person name="Zhang Y."/>
            <person name="Chen Z."/>
            <person name="Xu S."/>
            <person name="Zhu R."/>
            <person name="Wang S."/>
            <person name="Zhang T."/>
            <person name="Zhao G."/>
        </authorList>
    </citation>
    <scope>NUCLEOTIDE SEQUENCE [LARGE SCALE GENOMIC DNA]</scope>
    <source>
        <strain evidence="2">cv. Xinhai21</strain>
        <tissue evidence="1">Leaf</tissue>
    </source>
</reference>
<sequence length="126" mass="13689">MGAAPACTAASTRASRRLRRRLSRVAGARPAPASPVCCTSPWYRDAQQLGAAARRRRYDACLARLLLPALTEDHERNQLDVAGPTEVACQDYMGPVERFVASNPRAGFKYVKTVSINAGQKRTSGQ</sequence>
<dbReference type="AlphaFoldDB" id="A0A2P5XQL5"/>